<dbReference type="InterPro" id="IPR029058">
    <property type="entry name" value="AB_hydrolase_fold"/>
</dbReference>
<organism evidence="2 3">
    <name type="scientific">Lophiotrema nucula</name>
    <dbReference type="NCBI Taxonomy" id="690887"/>
    <lineage>
        <taxon>Eukaryota</taxon>
        <taxon>Fungi</taxon>
        <taxon>Dikarya</taxon>
        <taxon>Ascomycota</taxon>
        <taxon>Pezizomycotina</taxon>
        <taxon>Dothideomycetes</taxon>
        <taxon>Pleosporomycetidae</taxon>
        <taxon>Pleosporales</taxon>
        <taxon>Lophiotremataceae</taxon>
        <taxon>Lophiotrema</taxon>
    </lineage>
</organism>
<dbReference type="AlphaFoldDB" id="A0A6A5ZQM5"/>
<sequence>MPLGPFALQWRAPRQNPPQGYPLPEGILRSYIEAPSGPLELLSAIPAKVSNQTPLFFQHGGFGCAEIWLSFLQYYSSRGIPCYALSVRGHGNSWYQGFWRMYFTTRARFAEDVVTSIEHVEALERKRRGNEEKVKVVLVAHSAGGALSQYILSRGMAKVQGFCMFAAVPGFGSASCYNFWALTAPLHFPYRLFHPRYILANTKQVHEAFFMPSTPTSVVKHLERLLSPYESMLWPMQMIPRVVTGPDVLSSIVGWSPRQFSKAKQHDDSPAGVAPRLLVLAAEHDVLCTPALSLDAAQRYRVAFQDLAGKKKLEGISSGDLRTQREQGSEWDGVAFKVVPGVAHHMQNEVEWEKGAMEVLAWSEQL</sequence>
<accession>A0A6A5ZQM5</accession>
<dbReference type="Gene3D" id="3.40.50.1820">
    <property type="entry name" value="alpha/beta hydrolase"/>
    <property type="match status" value="1"/>
</dbReference>
<dbReference type="InterPro" id="IPR000073">
    <property type="entry name" value="AB_hydrolase_1"/>
</dbReference>
<evidence type="ECO:0000313" key="2">
    <source>
        <dbReference type="EMBL" id="KAF2121167.1"/>
    </source>
</evidence>
<dbReference type="Pfam" id="PF12697">
    <property type="entry name" value="Abhydrolase_6"/>
    <property type="match status" value="1"/>
</dbReference>
<dbReference type="OrthoDB" id="8119704at2759"/>
<keyword evidence="2" id="KW-0378">Hydrolase</keyword>
<dbReference type="GO" id="GO:0016787">
    <property type="term" value="F:hydrolase activity"/>
    <property type="evidence" value="ECO:0007669"/>
    <property type="project" value="UniProtKB-KW"/>
</dbReference>
<feature type="domain" description="AB hydrolase-1" evidence="1">
    <location>
        <begin position="59"/>
        <end position="286"/>
    </location>
</feature>
<name>A0A6A5ZQM5_9PLEO</name>
<dbReference type="Proteomes" id="UP000799770">
    <property type="component" value="Unassembled WGS sequence"/>
</dbReference>
<protein>
    <submittedName>
        <fullName evidence="2">Alpha/Beta hydrolase protein</fullName>
    </submittedName>
</protein>
<keyword evidence="3" id="KW-1185">Reference proteome</keyword>
<evidence type="ECO:0000259" key="1">
    <source>
        <dbReference type="Pfam" id="PF12697"/>
    </source>
</evidence>
<gene>
    <name evidence="2" type="ORF">BDV96DRAFT_537781</name>
</gene>
<proteinExistence type="predicted"/>
<dbReference type="SUPFAM" id="SSF53474">
    <property type="entry name" value="alpha/beta-Hydrolases"/>
    <property type="match status" value="1"/>
</dbReference>
<dbReference type="EMBL" id="ML977312">
    <property type="protein sequence ID" value="KAF2121167.1"/>
    <property type="molecule type" value="Genomic_DNA"/>
</dbReference>
<evidence type="ECO:0000313" key="3">
    <source>
        <dbReference type="Proteomes" id="UP000799770"/>
    </source>
</evidence>
<reference evidence="2" key="1">
    <citation type="journal article" date="2020" name="Stud. Mycol.">
        <title>101 Dothideomycetes genomes: a test case for predicting lifestyles and emergence of pathogens.</title>
        <authorList>
            <person name="Haridas S."/>
            <person name="Albert R."/>
            <person name="Binder M."/>
            <person name="Bloem J."/>
            <person name="Labutti K."/>
            <person name="Salamov A."/>
            <person name="Andreopoulos B."/>
            <person name="Baker S."/>
            <person name="Barry K."/>
            <person name="Bills G."/>
            <person name="Bluhm B."/>
            <person name="Cannon C."/>
            <person name="Castanera R."/>
            <person name="Culley D."/>
            <person name="Daum C."/>
            <person name="Ezra D."/>
            <person name="Gonzalez J."/>
            <person name="Henrissat B."/>
            <person name="Kuo A."/>
            <person name="Liang C."/>
            <person name="Lipzen A."/>
            <person name="Lutzoni F."/>
            <person name="Magnuson J."/>
            <person name="Mondo S."/>
            <person name="Nolan M."/>
            <person name="Ohm R."/>
            <person name="Pangilinan J."/>
            <person name="Park H.-J."/>
            <person name="Ramirez L."/>
            <person name="Alfaro M."/>
            <person name="Sun H."/>
            <person name="Tritt A."/>
            <person name="Yoshinaga Y."/>
            <person name="Zwiers L.-H."/>
            <person name="Turgeon B."/>
            <person name="Goodwin S."/>
            <person name="Spatafora J."/>
            <person name="Crous P."/>
            <person name="Grigoriev I."/>
        </authorList>
    </citation>
    <scope>NUCLEOTIDE SEQUENCE</scope>
    <source>
        <strain evidence="2">CBS 627.86</strain>
    </source>
</reference>